<feature type="transmembrane region" description="Helical" evidence="1">
    <location>
        <begin position="185"/>
        <end position="203"/>
    </location>
</feature>
<accession>A0ABR7M9M8</accession>
<dbReference type="EMBL" id="MBUA01000012">
    <property type="protein sequence ID" value="MBC6491331.1"/>
    <property type="molecule type" value="Genomic_DNA"/>
</dbReference>
<keyword evidence="3" id="KW-1185">Reference proteome</keyword>
<keyword evidence="1" id="KW-0812">Transmembrane</keyword>
<feature type="transmembrane region" description="Helical" evidence="1">
    <location>
        <begin position="116"/>
        <end position="138"/>
    </location>
</feature>
<dbReference type="RefSeq" id="WP_187256633.1">
    <property type="nucleotide sequence ID" value="NZ_JBHULF010000014.1"/>
</dbReference>
<name>A0ABR7M9M8_9BACT</name>
<protein>
    <recommendedName>
        <fullName evidence="4">Urease accessory protein UreH-like transmembrane domain-containing protein</fullName>
    </recommendedName>
</protein>
<keyword evidence="1" id="KW-1133">Transmembrane helix</keyword>
<evidence type="ECO:0000313" key="2">
    <source>
        <dbReference type="EMBL" id="MBC6491331.1"/>
    </source>
</evidence>
<reference evidence="2 3" key="1">
    <citation type="submission" date="2016-07" db="EMBL/GenBank/DDBJ databases">
        <title>Genome analysis of Flavihumibacter stibioxidans YS-17.</title>
        <authorList>
            <person name="Shi K."/>
            <person name="Han Y."/>
            <person name="Wang G."/>
        </authorList>
    </citation>
    <scope>NUCLEOTIDE SEQUENCE [LARGE SCALE GENOMIC DNA]</scope>
    <source>
        <strain evidence="2 3">YS-17</strain>
    </source>
</reference>
<proteinExistence type="predicted"/>
<evidence type="ECO:0000256" key="1">
    <source>
        <dbReference type="SAM" id="Phobius"/>
    </source>
</evidence>
<feature type="transmembrane region" description="Helical" evidence="1">
    <location>
        <begin position="78"/>
        <end position="96"/>
    </location>
</feature>
<dbReference type="Proteomes" id="UP000765802">
    <property type="component" value="Unassembled WGS sequence"/>
</dbReference>
<organism evidence="2 3">
    <name type="scientific">Flavihumibacter stibioxidans</name>
    <dbReference type="NCBI Taxonomy" id="1834163"/>
    <lineage>
        <taxon>Bacteria</taxon>
        <taxon>Pseudomonadati</taxon>
        <taxon>Bacteroidota</taxon>
        <taxon>Chitinophagia</taxon>
        <taxon>Chitinophagales</taxon>
        <taxon>Chitinophagaceae</taxon>
        <taxon>Flavihumibacter</taxon>
    </lineage>
</organism>
<feature type="transmembrane region" description="Helical" evidence="1">
    <location>
        <begin position="43"/>
        <end position="66"/>
    </location>
</feature>
<evidence type="ECO:0000313" key="3">
    <source>
        <dbReference type="Proteomes" id="UP000765802"/>
    </source>
</evidence>
<evidence type="ECO:0008006" key="4">
    <source>
        <dbReference type="Google" id="ProtNLM"/>
    </source>
</evidence>
<keyword evidence="1" id="KW-0472">Membrane</keyword>
<dbReference type="PANTHER" id="PTHR36394:SF1">
    <property type="entry name" value="OS01G0277700 PROTEIN"/>
    <property type="match status" value="1"/>
</dbReference>
<sequence>MNAIIIGSLLISLLHAVIPNHWLPVLAIARKEKWPLSQTMRVTFIAGVSHVISTVAIGVVLGFVGAELMDSIEQFTRIVAPSILVLLGFYFISQHYRHHHFHIDKQQLQGKSKSRLIGSLVLAMFLSPCMEIEAYFLLAGAKSALLLLLIATMYAVISLGGMLIWVRLAYKGIIRMNWHALEHNAGIITGAILILTGLVSYFIG</sequence>
<gene>
    <name evidence="2" type="ORF">BC349_09830</name>
</gene>
<comment type="caution">
    <text evidence="2">The sequence shown here is derived from an EMBL/GenBank/DDBJ whole genome shotgun (WGS) entry which is preliminary data.</text>
</comment>
<dbReference type="PANTHER" id="PTHR36394">
    <property type="entry name" value="OS01G0277700 PROTEIN"/>
    <property type="match status" value="1"/>
</dbReference>
<feature type="transmembrane region" description="Helical" evidence="1">
    <location>
        <begin position="145"/>
        <end position="165"/>
    </location>
</feature>